<evidence type="ECO:0000313" key="2">
    <source>
        <dbReference type="Proteomes" id="UP000095282"/>
    </source>
</evidence>
<keyword evidence="1" id="KW-1133">Transmembrane helix</keyword>
<dbReference type="eggNOG" id="ENOG502R16G">
    <property type="taxonomic scope" value="Eukaryota"/>
</dbReference>
<name>A0A1I7UDE0_9PELO</name>
<dbReference type="PANTHER" id="PTHR46045">
    <property type="entry name" value="SERPENTINE RECEPTOR, CLASS U-RELATED"/>
    <property type="match status" value="1"/>
</dbReference>
<proteinExistence type="predicted"/>
<sequence>MNHRFQINTKLIRILSFIKFVYPICFTFYLIPALGVCKSYEHLYSFGAIWIYYTNSAFGLRNSFFNLYSIFFWMAVSAIVNIVLLIKVIKAKAQIIQSGTNSYKAEISITITTVATLIFYVVNAVFVLVYIFCYGTDSYSSYTIIVRPFGNDMQTCIISWVFYLTHPVFKRSTIYPTTTTIEIATSFSPE</sequence>
<dbReference type="Proteomes" id="UP000095282">
    <property type="component" value="Unplaced"/>
</dbReference>
<dbReference type="InterPro" id="IPR003839">
    <property type="entry name" value="7TM_GPCR_serpentine_rcpt_Sru"/>
</dbReference>
<keyword evidence="1" id="KW-0812">Transmembrane</keyword>
<feature type="transmembrane region" description="Helical" evidence="1">
    <location>
        <begin position="107"/>
        <end position="132"/>
    </location>
</feature>
<protein>
    <submittedName>
        <fullName evidence="3">Serpentine receptor class gamma</fullName>
    </submittedName>
</protein>
<evidence type="ECO:0000256" key="1">
    <source>
        <dbReference type="SAM" id="Phobius"/>
    </source>
</evidence>
<dbReference type="AlphaFoldDB" id="A0A1I7UDE0"/>
<feature type="transmembrane region" description="Helical" evidence="1">
    <location>
        <begin position="65"/>
        <end position="86"/>
    </location>
</feature>
<feature type="transmembrane region" description="Helical" evidence="1">
    <location>
        <begin position="12"/>
        <end position="31"/>
    </location>
</feature>
<dbReference type="STRING" id="1561998.A0A1I7UDE0"/>
<evidence type="ECO:0000313" key="3">
    <source>
        <dbReference type="WBParaSite" id="Csp11.Scaffold629.g8201.t1"/>
    </source>
</evidence>
<dbReference type="WBParaSite" id="Csp11.Scaffold629.g8201.t1">
    <property type="protein sequence ID" value="Csp11.Scaffold629.g8201.t1"/>
    <property type="gene ID" value="Csp11.Scaffold629.g8201"/>
</dbReference>
<keyword evidence="2" id="KW-1185">Reference proteome</keyword>
<accession>A0A1I7UDE0</accession>
<organism evidence="2 3">
    <name type="scientific">Caenorhabditis tropicalis</name>
    <dbReference type="NCBI Taxonomy" id="1561998"/>
    <lineage>
        <taxon>Eukaryota</taxon>
        <taxon>Metazoa</taxon>
        <taxon>Ecdysozoa</taxon>
        <taxon>Nematoda</taxon>
        <taxon>Chromadorea</taxon>
        <taxon>Rhabditida</taxon>
        <taxon>Rhabditina</taxon>
        <taxon>Rhabditomorpha</taxon>
        <taxon>Rhabditoidea</taxon>
        <taxon>Rhabditidae</taxon>
        <taxon>Peloderinae</taxon>
        <taxon>Caenorhabditis</taxon>
    </lineage>
</organism>
<dbReference type="Pfam" id="PF10322">
    <property type="entry name" value="7TM_GPCR_Sru"/>
    <property type="match status" value="1"/>
</dbReference>
<keyword evidence="1" id="KW-0472">Membrane</keyword>
<dbReference type="PANTHER" id="PTHR46045:SF18">
    <property type="entry name" value="SERPENTINE RECEPTOR, CLASS U"/>
    <property type="match status" value="1"/>
</dbReference>
<reference evidence="3" key="1">
    <citation type="submission" date="2016-11" db="UniProtKB">
        <authorList>
            <consortium name="WormBaseParasite"/>
        </authorList>
    </citation>
    <scope>IDENTIFICATION</scope>
</reference>